<accession>A0ABN2LJB4</accession>
<gene>
    <name evidence="7" type="ORF">GCM10009768_19650</name>
</gene>
<feature type="transmembrane region" description="Helical" evidence="6">
    <location>
        <begin position="168"/>
        <end position="192"/>
    </location>
</feature>
<evidence type="ECO:0000256" key="6">
    <source>
        <dbReference type="SAM" id="Phobius"/>
    </source>
</evidence>
<name>A0ABN2LJB4_9MICO</name>
<feature type="transmembrane region" description="Helical" evidence="6">
    <location>
        <begin position="255"/>
        <end position="276"/>
    </location>
</feature>
<keyword evidence="8" id="KW-1185">Reference proteome</keyword>
<keyword evidence="5 6" id="KW-0472">Membrane</keyword>
<organism evidence="7 8">
    <name type="scientific">Leucobacter iarius</name>
    <dbReference type="NCBI Taxonomy" id="333963"/>
    <lineage>
        <taxon>Bacteria</taxon>
        <taxon>Bacillati</taxon>
        <taxon>Actinomycetota</taxon>
        <taxon>Actinomycetes</taxon>
        <taxon>Micrococcales</taxon>
        <taxon>Microbacteriaceae</taxon>
        <taxon>Leucobacter</taxon>
    </lineage>
</organism>
<feature type="transmembrane region" description="Helical" evidence="6">
    <location>
        <begin position="213"/>
        <end position="235"/>
    </location>
</feature>
<keyword evidence="2" id="KW-1003">Cell membrane</keyword>
<comment type="caution">
    <text evidence="7">The sequence shown here is derived from an EMBL/GenBank/DDBJ whole genome shotgun (WGS) entry which is preliminary data.</text>
</comment>
<feature type="transmembrane region" description="Helical" evidence="6">
    <location>
        <begin position="143"/>
        <end position="162"/>
    </location>
</feature>
<feature type="transmembrane region" description="Helical" evidence="6">
    <location>
        <begin position="62"/>
        <end position="79"/>
    </location>
</feature>
<dbReference type="Pfam" id="PF09678">
    <property type="entry name" value="Caa3_CtaG"/>
    <property type="match status" value="1"/>
</dbReference>
<keyword evidence="4 6" id="KW-1133">Transmembrane helix</keyword>
<sequence>MPARPVTSPIEPGPFGLADLFVLDPLRASPLAWVALIICAAYLTGAISLWRRGRRWSPVRALSFALGCALWFGATGLGVNAQAETLVSALLFQQITLMVVAPPLLLMGSPGRLLLRAVPHRGIGRPILRGAIGGARSSFARMLLHPAAAIVIAALAFPALYFTDAVSAILAIPGGHGVLLALFLLLGIIAAAPLWSLDPLPRAPSYGARLADVVIEIQIHAVFGLVMLLSTAPLFRAYADDPAGWGIPRPLDQAIAGGLAWSYGELPLLIVLIVTLSKWRRSEMRSARHREAEEDAELERYNAQLAARNRSDPRRIS</sequence>
<dbReference type="Proteomes" id="UP001500851">
    <property type="component" value="Unassembled WGS sequence"/>
</dbReference>
<comment type="subcellular location">
    <subcellularLocation>
        <location evidence="1">Cell membrane</location>
        <topology evidence="1">Multi-pass membrane protein</topology>
    </subcellularLocation>
</comment>
<reference evidence="7 8" key="1">
    <citation type="journal article" date="2019" name="Int. J. Syst. Evol. Microbiol.">
        <title>The Global Catalogue of Microorganisms (GCM) 10K type strain sequencing project: providing services to taxonomists for standard genome sequencing and annotation.</title>
        <authorList>
            <consortium name="The Broad Institute Genomics Platform"/>
            <consortium name="The Broad Institute Genome Sequencing Center for Infectious Disease"/>
            <person name="Wu L."/>
            <person name="Ma J."/>
        </authorList>
    </citation>
    <scope>NUCLEOTIDE SEQUENCE [LARGE SCALE GENOMIC DNA]</scope>
    <source>
        <strain evidence="7 8">JCM 14736</strain>
    </source>
</reference>
<evidence type="ECO:0000313" key="8">
    <source>
        <dbReference type="Proteomes" id="UP001500851"/>
    </source>
</evidence>
<proteinExistence type="predicted"/>
<dbReference type="InterPro" id="IPR019108">
    <property type="entry name" value="Caa3_assmbl_CtaG-rel"/>
</dbReference>
<evidence type="ECO:0000256" key="2">
    <source>
        <dbReference type="ARBA" id="ARBA00022475"/>
    </source>
</evidence>
<dbReference type="RefSeq" id="WP_344031869.1">
    <property type="nucleotide sequence ID" value="NZ_BAAAOB010000002.1"/>
</dbReference>
<dbReference type="EMBL" id="BAAAOB010000002">
    <property type="protein sequence ID" value="GAA1790685.1"/>
    <property type="molecule type" value="Genomic_DNA"/>
</dbReference>
<evidence type="ECO:0000313" key="7">
    <source>
        <dbReference type="EMBL" id="GAA1790685.1"/>
    </source>
</evidence>
<protein>
    <submittedName>
        <fullName evidence="7">Cytochrome c oxidase assembly protein</fullName>
    </submittedName>
</protein>
<keyword evidence="3 6" id="KW-0812">Transmembrane</keyword>
<feature type="transmembrane region" description="Helical" evidence="6">
    <location>
        <begin position="85"/>
        <end position="106"/>
    </location>
</feature>
<feature type="transmembrane region" description="Helical" evidence="6">
    <location>
        <begin position="31"/>
        <end position="50"/>
    </location>
</feature>
<evidence type="ECO:0000256" key="3">
    <source>
        <dbReference type="ARBA" id="ARBA00022692"/>
    </source>
</evidence>
<evidence type="ECO:0000256" key="4">
    <source>
        <dbReference type="ARBA" id="ARBA00022989"/>
    </source>
</evidence>
<evidence type="ECO:0000256" key="5">
    <source>
        <dbReference type="ARBA" id="ARBA00023136"/>
    </source>
</evidence>
<evidence type="ECO:0000256" key="1">
    <source>
        <dbReference type="ARBA" id="ARBA00004651"/>
    </source>
</evidence>